<dbReference type="OrthoDB" id="6431939at2759"/>
<organism evidence="1 2">
    <name type="scientific">Trichonephila inaurata madagascariensis</name>
    <dbReference type="NCBI Taxonomy" id="2747483"/>
    <lineage>
        <taxon>Eukaryota</taxon>
        <taxon>Metazoa</taxon>
        <taxon>Ecdysozoa</taxon>
        <taxon>Arthropoda</taxon>
        <taxon>Chelicerata</taxon>
        <taxon>Arachnida</taxon>
        <taxon>Araneae</taxon>
        <taxon>Araneomorphae</taxon>
        <taxon>Entelegynae</taxon>
        <taxon>Araneoidea</taxon>
        <taxon>Nephilidae</taxon>
        <taxon>Trichonephila</taxon>
        <taxon>Trichonephila inaurata</taxon>
    </lineage>
</organism>
<proteinExistence type="predicted"/>
<dbReference type="AlphaFoldDB" id="A0A8X6X9Z6"/>
<protein>
    <submittedName>
        <fullName evidence="1">Uncharacterized protein</fullName>
    </submittedName>
</protein>
<comment type="caution">
    <text evidence="1">The sequence shown here is derived from an EMBL/GenBank/DDBJ whole genome shotgun (WGS) entry which is preliminary data.</text>
</comment>
<evidence type="ECO:0000313" key="2">
    <source>
        <dbReference type="Proteomes" id="UP000886998"/>
    </source>
</evidence>
<keyword evidence="2" id="KW-1185">Reference proteome</keyword>
<sequence>MTTILTEIEAVPNLRPLICVYEENDKPRPLTPMQFLNFGQSQPTYPVTKKEVNLFLVEAKDPLFVRGCTRRTFSEDVLKLLAFSRPLINSGETPGEDREKSTDPASCTYDALFRVKGRQAKARVIFTIPVLVSKVLYGEKSNLN</sequence>
<dbReference type="Proteomes" id="UP000886998">
    <property type="component" value="Unassembled WGS sequence"/>
</dbReference>
<gene>
    <name evidence="1" type="ORF">TNIN_273921</name>
</gene>
<name>A0A8X6X9Z6_9ARAC</name>
<evidence type="ECO:0000313" key="1">
    <source>
        <dbReference type="EMBL" id="GFY49853.1"/>
    </source>
</evidence>
<reference evidence="1" key="1">
    <citation type="submission" date="2020-08" db="EMBL/GenBank/DDBJ databases">
        <title>Multicomponent nature underlies the extraordinary mechanical properties of spider dragline silk.</title>
        <authorList>
            <person name="Kono N."/>
            <person name="Nakamura H."/>
            <person name="Mori M."/>
            <person name="Yoshida Y."/>
            <person name="Ohtoshi R."/>
            <person name="Malay A.D."/>
            <person name="Moran D.A.P."/>
            <person name="Tomita M."/>
            <person name="Numata K."/>
            <person name="Arakawa K."/>
        </authorList>
    </citation>
    <scope>NUCLEOTIDE SEQUENCE</scope>
</reference>
<accession>A0A8X6X9Z6</accession>
<dbReference type="EMBL" id="BMAV01007191">
    <property type="protein sequence ID" value="GFY49853.1"/>
    <property type="molecule type" value="Genomic_DNA"/>
</dbReference>